<proteinExistence type="predicted"/>
<feature type="compositionally biased region" description="Basic residues" evidence="1">
    <location>
        <begin position="229"/>
        <end position="238"/>
    </location>
</feature>
<feature type="compositionally biased region" description="Basic and acidic residues" evidence="1">
    <location>
        <begin position="239"/>
        <end position="254"/>
    </location>
</feature>
<dbReference type="Proteomes" id="UP000799424">
    <property type="component" value="Unassembled WGS sequence"/>
</dbReference>
<evidence type="ECO:0000313" key="2">
    <source>
        <dbReference type="EMBL" id="KAF2830561.1"/>
    </source>
</evidence>
<dbReference type="OrthoDB" id="3799266at2759"/>
<organism evidence="2 3">
    <name type="scientific">Ophiobolus disseminans</name>
    <dbReference type="NCBI Taxonomy" id="1469910"/>
    <lineage>
        <taxon>Eukaryota</taxon>
        <taxon>Fungi</taxon>
        <taxon>Dikarya</taxon>
        <taxon>Ascomycota</taxon>
        <taxon>Pezizomycotina</taxon>
        <taxon>Dothideomycetes</taxon>
        <taxon>Pleosporomycetidae</taxon>
        <taxon>Pleosporales</taxon>
        <taxon>Pleosporineae</taxon>
        <taxon>Phaeosphaeriaceae</taxon>
        <taxon>Ophiobolus</taxon>
    </lineage>
</organism>
<evidence type="ECO:0000313" key="3">
    <source>
        <dbReference type="Proteomes" id="UP000799424"/>
    </source>
</evidence>
<accession>A0A6A7AB80</accession>
<sequence>MAHPQRPRANPEHWNSYRPSYNDHVRDPPTRPPADSDQDVRDAPASSRAHSPSLPPTPPTHDDTTHKNPNLIPVVPRKRNRSPTPEPSPQLLPTVADDGPQLWSTALDDIISQTTRAYDLVINYARDCPAGPRWTTASIARIHDIGKHLHSDVRGLRQWKRQIGELGFTDEKVTHKIREDAERVDKLCQRVKAAIEEEEWVPLNQRTQSVRDSVSPPHSCSRSQTRTPRPQRSRRRRARDHDTWRPESGPDRSRTAGRMGAYVLHY</sequence>
<feature type="region of interest" description="Disordered" evidence="1">
    <location>
        <begin position="1"/>
        <end position="97"/>
    </location>
</feature>
<feature type="compositionally biased region" description="Polar residues" evidence="1">
    <location>
        <begin position="206"/>
        <end position="221"/>
    </location>
</feature>
<protein>
    <submittedName>
        <fullName evidence="2">Uncharacterized protein</fullName>
    </submittedName>
</protein>
<gene>
    <name evidence="2" type="ORF">CC86DRAFT_163022</name>
</gene>
<keyword evidence="3" id="KW-1185">Reference proteome</keyword>
<dbReference type="EMBL" id="MU006219">
    <property type="protein sequence ID" value="KAF2830561.1"/>
    <property type="molecule type" value="Genomic_DNA"/>
</dbReference>
<reference evidence="2" key="1">
    <citation type="journal article" date="2020" name="Stud. Mycol.">
        <title>101 Dothideomycetes genomes: a test case for predicting lifestyles and emergence of pathogens.</title>
        <authorList>
            <person name="Haridas S."/>
            <person name="Albert R."/>
            <person name="Binder M."/>
            <person name="Bloem J."/>
            <person name="Labutti K."/>
            <person name="Salamov A."/>
            <person name="Andreopoulos B."/>
            <person name="Baker S."/>
            <person name="Barry K."/>
            <person name="Bills G."/>
            <person name="Bluhm B."/>
            <person name="Cannon C."/>
            <person name="Castanera R."/>
            <person name="Culley D."/>
            <person name="Daum C."/>
            <person name="Ezra D."/>
            <person name="Gonzalez J."/>
            <person name="Henrissat B."/>
            <person name="Kuo A."/>
            <person name="Liang C."/>
            <person name="Lipzen A."/>
            <person name="Lutzoni F."/>
            <person name="Magnuson J."/>
            <person name="Mondo S."/>
            <person name="Nolan M."/>
            <person name="Ohm R."/>
            <person name="Pangilinan J."/>
            <person name="Park H.-J."/>
            <person name="Ramirez L."/>
            <person name="Alfaro M."/>
            <person name="Sun H."/>
            <person name="Tritt A."/>
            <person name="Yoshinaga Y."/>
            <person name="Zwiers L.-H."/>
            <person name="Turgeon B."/>
            <person name="Goodwin S."/>
            <person name="Spatafora J."/>
            <person name="Crous P."/>
            <person name="Grigoriev I."/>
        </authorList>
    </citation>
    <scope>NUCLEOTIDE SEQUENCE</scope>
    <source>
        <strain evidence="2">CBS 113818</strain>
    </source>
</reference>
<feature type="region of interest" description="Disordered" evidence="1">
    <location>
        <begin position="206"/>
        <end position="260"/>
    </location>
</feature>
<dbReference type="AlphaFoldDB" id="A0A6A7AB80"/>
<evidence type="ECO:0000256" key="1">
    <source>
        <dbReference type="SAM" id="MobiDB-lite"/>
    </source>
</evidence>
<name>A0A6A7AB80_9PLEO</name>